<evidence type="ECO:0000313" key="7">
    <source>
        <dbReference type="EMBL" id="ADZ82638.1"/>
    </source>
</evidence>
<comment type="similarity">
    <text evidence="1">In the C-terminal section; belongs to the class-I pyridoxal-phosphate-dependent aminotransferase family.</text>
</comment>
<dbReference type="Gene3D" id="3.40.640.10">
    <property type="entry name" value="Type I PLP-dependent aspartate aminotransferase-like (Major domain)"/>
    <property type="match status" value="1"/>
</dbReference>
<dbReference type="Gene3D" id="1.10.10.10">
    <property type="entry name" value="Winged helix-like DNA-binding domain superfamily/Winged helix DNA-binding domain"/>
    <property type="match status" value="1"/>
</dbReference>
<dbReference type="InterPro" id="IPR015424">
    <property type="entry name" value="PyrdxlP-dep_Trfase"/>
</dbReference>
<dbReference type="InterPro" id="IPR051446">
    <property type="entry name" value="HTH_trans_reg/aminotransferase"/>
</dbReference>
<dbReference type="SMART" id="SM00345">
    <property type="entry name" value="HTH_GNTR"/>
    <property type="match status" value="1"/>
</dbReference>
<dbReference type="AlphaFoldDB" id="F2JQP3"/>
<dbReference type="CDD" id="cd00609">
    <property type="entry name" value="AAT_like"/>
    <property type="match status" value="1"/>
</dbReference>
<dbReference type="PANTHER" id="PTHR46577:SF1">
    <property type="entry name" value="HTH-TYPE TRANSCRIPTIONAL REGULATORY PROTEIN GABR"/>
    <property type="match status" value="1"/>
</dbReference>
<dbReference type="EMBL" id="CP002582">
    <property type="protein sequence ID" value="ADZ82638.1"/>
    <property type="molecule type" value="Genomic_DNA"/>
</dbReference>
<keyword evidence="4" id="KW-0238">DNA-binding</keyword>
<keyword evidence="8" id="KW-1185">Reference proteome</keyword>
<protein>
    <submittedName>
        <fullName evidence="7">Transcriptional regulator, GntR family with aminotransferase domain</fullName>
    </submittedName>
</protein>
<dbReference type="InterPro" id="IPR036390">
    <property type="entry name" value="WH_DNA-bd_sf"/>
</dbReference>
<feature type="domain" description="HTH gntR-type" evidence="6">
    <location>
        <begin position="12"/>
        <end position="80"/>
    </location>
</feature>
<evidence type="ECO:0000256" key="4">
    <source>
        <dbReference type="ARBA" id="ARBA00023125"/>
    </source>
</evidence>
<dbReference type="CDD" id="cd07377">
    <property type="entry name" value="WHTH_GntR"/>
    <property type="match status" value="1"/>
</dbReference>
<sequence>MIFSTLILNQDTPIYEQIENHIEKAVKAGALIKDSKLPSTREASSVLRISRNTVLTAYENLESRGIIYSIKGKGSFVKEEAKNDWQEVNIKWKQRINSYGQTCEQMDIIKTEPHYEKGMISFKSIAPEGNLFDVEEFKRAFLDVMALEGEKLLNYGYAKGYRGLIEYLMNYMEGKGVGGSKKDILITNGFTEGLDLILSTYTQPGDVIVCESPTHHTTLKMMKAYGLQVVGVPMDEQGILPEELEATIIKHRPKWVYLTPSYQNPTGIVMSGERRRMVYGILSDYHTPCIEDGFNEELLYSSSHIMPLMALTGESNHIIYIGSLSKILFPGLRLGWIMADSACIDTLESVKRAKTIHTSFVDQAVFVQYMKSGAFERYVKKAKKYYREKYLYTVEQIKEYIPYEKLWGEGGLHIFIELNHKIDTRELLKQCYRRGVLFMPGDIFEPSMKVTSSLRIGFARLKKEEISKGLKIIGEEISKNIIP</sequence>
<evidence type="ECO:0000256" key="3">
    <source>
        <dbReference type="ARBA" id="ARBA00023015"/>
    </source>
</evidence>
<reference evidence="7 8" key="1">
    <citation type="journal article" date="2011" name="J. Bacteriol.">
        <title>Complete genome sequence of the cellulose-degrading bacterium Cellulosilyticum lentocellum.</title>
        <authorList>
            <consortium name="US DOE Joint Genome Institute"/>
            <person name="Miller D.A."/>
            <person name="Suen G."/>
            <person name="Bruce D."/>
            <person name="Copeland A."/>
            <person name="Cheng J.F."/>
            <person name="Detter C."/>
            <person name="Goodwin L.A."/>
            <person name="Han C.S."/>
            <person name="Hauser L.J."/>
            <person name="Land M.L."/>
            <person name="Lapidus A."/>
            <person name="Lucas S."/>
            <person name="Meincke L."/>
            <person name="Pitluck S."/>
            <person name="Tapia R."/>
            <person name="Teshima H."/>
            <person name="Woyke T."/>
            <person name="Fox B.G."/>
            <person name="Angert E.R."/>
            <person name="Currie C.R."/>
        </authorList>
    </citation>
    <scope>NUCLEOTIDE SEQUENCE [LARGE SCALE GENOMIC DNA]</scope>
    <source>
        <strain evidence="8">ATCC 49066 / DSM 5427 / NCIMB 11756 / RHM5</strain>
    </source>
</reference>
<gene>
    <name evidence="7" type="ordered locus">Clole_0905</name>
</gene>
<keyword evidence="7" id="KW-0032">Aminotransferase</keyword>
<dbReference type="eggNOG" id="COG1167">
    <property type="taxonomic scope" value="Bacteria"/>
</dbReference>
<dbReference type="SUPFAM" id="SSF53383">
    <property type="entry name" value="PLP-dependent transferases"/>
    <property type="match status" value="1"/>
</dbReference>
<dbReference type="RefSeq" id="WP_013655939.1">
    <property type="nucleotide sequence ID" value="NC_015275.1"/>
</dbReference>
<dbReference type="GO" id="GO:0003677">
    <property type="term" value="F:DNA binding"/>
    <property type="evidence" value="ECO:0007669"/>
    <property type="project" value="UniProtKB-KW"/>
</dbReference>
<name>F2JQP3_CELLD</name>
<organism evidence="7 8">
    <name type="scientific">Cellulosilyticum lentocellum (strain ATCC 49066 / DSM 5427 / NCIMB 11756 / RHM5)</name>
    <name type="common">Clostridium lentocellum</name>
    <dbReference type="NCBI Taxonomy" id="642492"/>
    <lineage>
        <taxon>Bacteria</taxon>
        <taxon>Bacillati</taxon>
        <taxon>Bacillota</taxon>
        <taxon>Clostridia</taxon>
        <taxon>Lachnospirales</taxon>
        <taxon>Cellulosilyticaceae</taxon>
        <taxon>Cellulosilyticum</taxon>
    </lineage>
</organism>
<evidence type="ECO:0000259" key="6">
    <source>
        <dbReference type="PROSITE" id="PS50949"/>
    </source>
</evidence>
<dbReference type="STRING" id="642492.Clole_0905"/>
<dbReference type="InterPro" id="IPR015422">
    <property type="entry name" value="PyrdxlP-dep_Trfase_small"/>
</dbReference>
<dbReference type="InterPro" id="IPR004839">
    <property type="entry name" value="Aminotransferase_I/II_large"/>
</dbReference>
<evidence type="ECO:0000256" key="1">
    <source>
        <dbReference type="ARBA" id="ARBA00005384"/>
    </source>
</evidence>
<dbReference type="PANTHER" id="PTHR46577">
    <property type="entry name" value="HTH-TYPE TRANSCRIPTIONAL REGULATORY PROTEIN GABR"/>
    <property type="match status" value="1"/>
</dbReference>
<keyword evidence="2" id="KW-0663">Pyridoxal phosphate</keyword>
<dbReference type="PROSITE" id="PS50949">
    <property type="entry name" value="HTH_GNTR"/>
    <property type="match status" value="1"/>
</dbReference>
<accession>F2JQP3</accession>
<dbReference type="HOGENOM" id="CLU_017584_0_0_9"/>
<dbReference type="Gene3D" id="3.90.1150.10">
    <property type="entry name" value="Aspartate Aminotransferase, domain 1"/>
    <property type="match status" value="1"/>
</dbReference>
<keyword evidence="3" id="KW-0805">Transcription regulation</keyword>
<dbReference type="Proteomes" id="UP000008467">
    <property type="component" value="Chromosome"/>
</dbReference>
<dbReference type="GO" id="GO:0003700">
    <property type="term" value="F:DNA-binding transcription factor activity"/>
    <property type="evidence" value="ECO:0007669"/>
    <property type="project" value="InterPro"/>
</dbReference>
<keyword evidence="7" id="KW-0808">Transferase</keyword>
<dbReference type="GO" id="GO:0030170">
    <property type="term" value="F:pyridoxal phosphate binding"/>
    <property type="evidence" value="ECO:0007669"/>
    <property type="project" value="InterPro"/>
</dbReference>
<dbReference type="SUPFAM" id="SSF46785">
    <property type="entry name" value="Winged helix' DNA-binding domain"/>
    <property type="match status" value="1"/>
</dbReference>
<evidence type="ECO:0000256" key="5">
    <source>
        <dbReference type="ARBA" id="ARBA00023163"/>
    </source>
</evidence>
<dbReference type="Pfam" id="PF00392">
    <property type="entry name" value="GntR"/>
    <property type="match status" value="1"/>
</dbReference>
<keyword evidence="5" id="KW-0804">Transcription</keyword>
<evidence type="ECO:0000313" key="8">
    <source>
        <dbReference type="Proteomes" id="UP000008467"/>
    </source>
</evidence>
<dbReference type="Pfam" id="PF00155">
    <property type="entry name" value="Aminotran_1_2"/>
    <property type="match status" value="1"/>
</dbReference>
<dbReference type="PRINTS" id="PR00035">
    <property type="entry name" value="HTHGNTR"/>
</dbReference>
<dbReference type="KEGG" id="cle:Clole_0905"/>
<dbReference type="InterPro" id="IPR000524">
    <property type="entry name" value="Tscrpt_reg_HTH_GntR"/>
</dbReference>
<dbReference type="GO" id="GO:0008483">
    <property type="term" value="F:transaminase activity"/>
    <property type="evidence" value="ECO:0007669"/>
    <property type="project" value="UniProtKB-KW"/>
</dbReference>
<proteinExistence type="inferred from homology"/>
<evidence type="ECO:0000256" key="2">
    <source>
        <dbReference type="ARBA" id="ARBA00022898"/>
    </source>
</evidence>
<dbReference type="InterPro" id="IPR036388">
    <property type="entry name" value="WH-like_DNA-bd_sf"/>
</dbReference>
<dbReference type="InterPro" id="IPR015421">
    <property type="entry name" value="PyrdxlP-dep_Trfase_major"/>
</dbReference>